<evidence type="ECO:0000256" key="3">
    <source>
        <dbReference type="ARBA" id="ARBA00022884"/>
    </source>
</evidence>
<comment type="caution">
    <text evidence="7">The sequence shown here is derived from an EMBL/GenBank/DDBJ whole genome shotgun (WGS) entry which is preliminary data.</text>
</comment>
<evidence type="ECO:0000313" key="7">
    <source>
        <dbReference type="EMBL" id="HCS94027.1"/>
    </source>
</evidence>
<dbReference type="AlphaFoldDB" id="A0A3D4S5F7"/>
<dbReference type="PANTHER" id="PTHR15239">
    <property type="entry name" value="NUCLEAR EXPORT MEDIATOR FACTOR NEMF"/>
    <property type="match status" value="1"/>
</dbReference>
<organism evidence="7 8">
    <name type="scientific">Bavariicoccus seileri</name>
    <dbReference type="NCBI Taxonomy" id="549685"/>
    <lineage>
        <taxon>Bacteria</taxon>
        <taxon>Bacillati</taxon>
        <taxon>Bacillota</taxon>
        <taxon>Bacilli</taxon>
        <taxon>Lactobacillales</taxon>
        <taxon>Enterococcaceae</taxon>
        <taxon>Bavariicoccus</taxon>
    </lineage>
</organism>
<accession>A0A3D4S5F7</accession>
<proteinExistence type="inferred from homology"/>
<feature type="domain" description="NFACT RNA-binding" evidence="6">
    <location>
        <begin position="475"/>
        <end position="567"/>
    </location>
</feature>
<dbReference type="FunFam" id="2.30.310.10:FF:000004">
    <property type="entry name" value="Fibronectin-binding protein A"/>
    <property type="match status" value="1"/>
</dbReference>
<protein>
    <recommendedName>
        <fullName evidence="5">Rqc2 homolog RqcH</fullName>
        <shortName evidence="5">RqcH</shortName>
    </recommendedName>
</protein>
<dbReference type="PANTHER" id="PTHR15239:SF6">
    <property type="entry name" value="RIBOSOME QUALITY CONTROL COMPLEX SUBUNIT NEMF"/>
    <property type="match status" value="1"/>
</dbReference>
<name>A0A3D4S5F7_9ENTE</name>
<keyword evidence="4 5" id="KW-0648">Protein biosynthesis</keyword>
<dbReference type="Gene3D" id="2.30.310.10">
    <property type="entry name" value="ibrinogen binding protein from staphylococcus aureus domain"/>
    <property type="match status" value="1"/>
</dbReference>
<dbReference type="GO" id="GO:0019843">
    <property type="term" value="F:rRNA binding"/>
    <property type="evidence" value="ECO:0007669"/>
    <property type="project" value="UniProtKB-UniRule"/>
</dbReference>
<keyword evidence="1 5" id="KW-0820">tRNA-binding</keyword>
<evidence type="ECO:0000313" key="8">
    <source>
        <dbReference type="Proteomes" id="UP000262195"/>
    </source>
</evidence>
<dbReference type="GO" id="GO:0043023">
    <property type="term" value="F:ribosomal large subunit binding"/>
    <property type="evidence" value="ECO:0007669"/>
    <property type="project" value="UniProtKB-UniRule"/>
</dbReference>
<evidence type="ECO:0000256" key="5">
    <source>
        <dbReference type="HAMAP-Rule" id="MF_00844"/>
    </source>
</evidence>
<dbReference type="InterPro" id="IPR008532">
    <property type="entry name" value="NFACT_RNA-bd"/>
</dbReference>
<comment type="subunit">
    <text evidence="5">Associates with stalled 50S ribosomal subunits. Binds to RqcP.</text>
</comment>
<dbReference type="GO" id="GO:1990112">
    <property type="term" value="C:RQC complex"/>
    <property type="evidence" value="ECO:0007669"/>
    <property type="project" value="TreeGrafter"/>
</dbReference>
<keyword evidence="3 5" id="KW-0694">RNA-binding</keyword>
<evidence type="ECO:0000256" key="4">
    <source>
        <dbReference type="ARBA" id="ARBA00022917"/>
    </source>
</evidence>
<dbReference type="Proteomes" id="UP000262195">
    <property type="component" value="Unassembled WGS sequence"/>
</dbReference>
<dbReference type="GO" id="GO:0072344">
    <property type="term" value="P:rescue of stalled ribosome"/>
    <property type="evidence" value="ECO:0007669"/>
    <property type="project" value="UniProtKB-UniRule"/>
</dbReference>
<dbReference type="Pfam" id="PF05670">
    <property type="entry name" value="NFACT-R_1"/>
    <property type="match status" value="1"/>
</dbReference>
<comment type="similarity">
    <text evidence="5">Belongs to the NEMF family.</text>
</comment>
<evidence type="ECO:0000259" key="6">
    <source>
        <dbReference type="Pfam" id="PF05670"/>
    </source>
</evidence>
<feature type="coiled-coil region" evidence="5">
    <location>
        <begin position="323"/>
        <end position="350"/>
    </location>
</feature>
<dbReference type="HAMAP" id="MF_00844_B">
    <property type="entry name" value="RqcH_B"/>
    <property type="match status" value="1"/>
</dbReference>
<dbReference type="InterPro" id="IPR051608">
    <property type="entry name" value="RQC_Subunit_NEMF"/>
</dbReference>
<keyword evidence="2 5" id="KW-0699">rRNA-binding</keyword>
<evidence type="ECO:0000256" key="1">
    <source>
        <dbReference type="ARBA" id="ARBA00022555"/>
    </source>
</evidence>
<reference evidence="7 8" key="1">
    <citation type="journal article" date="2018" name="Nat. Biotechnol.">
        <title>A standardized bacterial taxonomy based on genome phylogeny substantially revises the tree of life.</title>
        <authorList>
            <person name="Parks D.H."/>
            <person name="Chuvochina M."/>
            <person name="Waite D.W."/>
            <person name="Rinke C."/>
            <person name="Skarshewski A."/>
            <person name="Chaumeil P.A."/>
            <person name="Hugenholtz P."/>
        </authorList>
    </citation>
    <scope>NUCLEOTIDE SEQUENCE [LARGE SCALE GENOMIC DNA]</scope>
    <source>
        <strain evidence="7">UBA11306</strain>
    </source>
</reference>
<dbReference type="GO" id="GO:0000049">
    <property type="term" value="F:tRNA binding"/>
    <property type="evidence" value="ECO:0007669"/>
    <property type="project" value="UniProtKB-UniRule"/>
</dbReference>
<dbReference type="Pfam" id="PF05833">
    <property type="entry name" value="NFACT_N"/>
    <property type="match status" value="1"/>
</dbReference>
<dbReference type="EMBL" id="DQHO01000031">
    <property type="protein sequence ID" value="HCS94027.1"/>
    <property type="molecule type" value="Genomic_DNA"/>
</dbReference>
<keyword evidence="5" id="KW-0175">Coiled coil</keyword>
<gene>
    <name evidence="5" type="primary">rqcH</name>
    <name evidence="7" type="ORF">DIW15_04905</name>
</gene>
<comment type="function">
    <text evidence="5">Key component of the ribosome quality control system (RQC), a ribosome-associated complex that mediates the extraction of incompletely synthesized nascent chains from stalled ribosomes and their subsequent degradation. RqcH recruits Ala-charged tRNA, and with RqcP directs the elongation of stalled nascent chains on 50S ribosomal subunits, leading to non-templated C-terminal alanine extensions (Ala tail). The Ala tail promotes nascent chain degradation. May add between 1 and at least 8 Ala residues. Binds to stalled 50S ribosomal subunits.</text>
</comment>
<dbReference type="STRING" id="1121105.GCA_000421665_00581"/>
<evidence type="ECO:0000256" key="2">
    <source>
        <dbReference type="ARBA" id="ARBA00022730"/>
    </source>
</evidence>
<sequence length="597" mass="67958">MVFDGLSLHYILTEISPLLSGGRIGKIYQPLSQELHLMIRSNRKNYRLILSVDAINGRIHTSNTSNDNPLKAPNFCLICRKYLEGARIESFEQHGNDRFLTLNFTHLNEVGDHERLQLILEIMGRHSNLVLVEHNGKIIDAIKHVDEHLNSFREILPGVSYIAPPKSGKRNPFIYDVLELETILTSLAEPADNTSNLSNSINSQTKELVHQKNENPSDLANRLATLITANFEGIAKKTAFEIVSSSIQRDCSLGQAFYDFCHHDLEPLVYKNNGTFIATPFPYSSLSSKDIIKRTESFSEAIDFSVTSSIQKNRIKQMAGDIKQLIRREIARNKQKIKKISKQLQKTETADDYRIKGELLTAYLYEITKGQESITLKNFYANEEPITIRLNPEKTPNQNAQYYFKQYQKLKSSVHYLRHEIEHAKQEINYFEILNIQLAQSDISNIEAIKDELVKGNYLKRNSHKSKGRNAQKSKPFSFISDDGTLIKVGKNNLQNERLSLRDANKAYLWLHAKNIPGSHVVIESTAPTDETITLAAELAAYYSKFKDSANVPVDIVPVSKLRKPNGSKPGFVVYEGQKTVYVTPKESLIEKHHYKK</sequence>
<dbReference type="InterPro" id="IPR043682">
    <property type="entry name" value="RqcH_bacterial"/>
</dbReference>